<name>A0A6J5LW41_9CAUD</name>
<accession>A0A6J5LW41</accession>
<sequence>MTENDRLTAQEVARGSWPTWPFTRLGRKDMAELIKKLELEKREKLEEALL</sequence>
<organism evidence="1">
    <name type="scientific">uncultured Caudovirales phage</name>
    <dbReference type="NCBI Taxonomy" id="2100421"/>
    <lineage>
        <taxon>Viruses</taxon>
        <taxon>Duplodnaviria</taxon>
        <taxon>Heunggongvirae</taxon>
        <taxon>Uroviricota</taxon>
        <taxon>Caudoviricetes</taxon>
        <taxon>Peduoviridae</taxon>
        <taxon>Maltschvirus</taxon>
        <taxon>Maltschvirus maltsch</taxon>
    </lineage>
</organism>
<dbReference type="EMBL" id="LR796364">
    <property type="protein sequence ID" value="CAB4138844.1"/>
    <property type="molecule type" value="Genomic_DNA"/>
</dbReference>
<protein>
    <submittedName>
        <fullName evidence="1">Uncharacterized protein</fullName>
    </submittedName>
</protein>
<evidence type="ECO:0000313" key="1">
    <source>
        <dbReference type="EMBL" id="CAB4138844.1"/>
    </source>
</evidence>
<proteinExistence type="predicted"/>
<gene>
    <name evidence="1" type="ORF">UFOVP348_8</name>
</gene>
<reference evidence="1" key="1">
    <citation type="submission" date="2020-04" db="EMBL/GenBank/DDBJ databases">
        <authorList>
            <person name="Chiriac C."/>
            <person name="Salcher M."/>
            <person name="Ghai R."/>
            <person name="Kavagutti S V."/>
        </authorList>
    </citation>
    <scope>NUCLEOTIDE SEQUENCE</scope>
</reference>